<comment type="caution">
    <text evidence="1">The sequence shown here is derived from an EMBL/GenBank/DDBJ whole genome shotgun (WGS) entry which is preliminary data.</text>
</comment>
<dbReference type="InterPro" id="IPR018490">
    <property type="entry name" value="cNMP-bd_dom_sf"/>
</dbReference>
<organism evidence="1 2">
    <name type="scientific">Sphingobacterium phlebotomi</name>
    <dbReference type="NCBI Taxonomy" id="2605433"/>
    <lineage>
        <taxon>Bacteria</taxon>
        <taxon>Pseudomonadati</taxon>
        <taxon>Bacteroidota</taxon>
        <taxon>Sphingobacteriia</taxon>
        <taxon>Sphingobacteriales</taxon>
        <taxon>Sphingobacteriaceae</taxon>
        <taxon>Sphingobacterium</taxon>
    </lineage>
</organism>
<keyword evidence="2" id="KW-1185">Reference proteome</keyword>
<dbReference type="RefSeq" id="WP_148919190.1">
    <property type="nucleotide sequence ID" value="NZ_VTAV01000005.1"/>
</dbReference>
<dbReference type="Gene3D" id="2.60.120.10">
    <property type="entry name" value="Jelly Rolls"/>
    <property type="match status" value="1"/>
</dbReference>
<sequence length="209" mass="24377">MPAIRKNNKGFRLLFEFWSKYHQLDASHIAWARTHVGIVPVRRGQVLHRVGEKRRMVFLVCEGLLARVDYIEFKERIKRKITSIALPHFALTSTSHLYSRTPTSGDIVALRSGIVIIIPYDAIISFKEDDPAVETLIDVLTNRKKRQLETYLRVIHSTSPFQRYLLFDRLMPEIRRVTNQNEQADFLGISRRTVQEASYFLLTGKRPKK</sequence>
<accession>A0A5D4H8V6</accession>
<proteinExistence type="predicted"/>
<dbReference type="Proteomes" id="UP000322362">
    <property type="component" value="Unassembled WGS sequence"/>
</dbReference>
<dbReference type="EMBL" id="VTAV01000005">
    <property type="protein sequence ID" value="TYR36339.1"/>
    <property type="molecule type" value="Genomic_DNA"/>
</dbReference>
<dbReference type="InterPro" id="IPR014710">
    <property type="entry name" value="RmlC-like_jellyroll"/>
</dbReference>
<name>A0A5D4H8V6_9SPHI</name>
<evidence type="ECO:0000313" key="1">
    <source>
        <dbReference type="EMBL" id="TYR36339.1"/>
    </source>
</evidence>
<gene>
    <name evidence="1" type="ORF">FXV77_10550</name>
</gene>
<dbReference type="SUPFAM" id="SSF51206">
    <property type="entry name" value="cAMP-binding domain-like"/>
    <property type="match status" value="1"/>
</dbReference>
<dbReference type="AlphaFoldDB" id="A0A5D4H8V6"/>
<evidence type="ECO:0000313" key="2">
    <source>
        <dbReference type="Proteomes" id="UP000322362"/>
    </source>
</evidence>
<reference evidence="1 2" key="1">
    <citation type="submission" date="2019-08" db="EMBL/GenBank/DDBJ databases">
        <title>Phlebobacter frassis gen. nov. sp. nov., a new member of family Sphingobacteriaceae isolated from sand fly rearing media.</title>
        <authorList>
            <person name="Kakumanu M.L."/>
            <person name="Marayati B.F."/>
            <person name="Wada-Katsumata A."/>
            <person name="Wasserberg G."/>
            <person name="Schal C."/>
            <person name="Apperson C.S."/>
            <person name="Ponnusamy L."/>
        </authorList>
    </citation>
    <scope>NUCLEOTIDE SEQUENCE [LARGE SCALE GENOMIC DNA]</scope>
    <source>
        <strain evidence="1 2">SSI9</strain>
    </source>
</reference>
<protein>
    <submittedName>
        <fullName evidence="1">Crp/Fnr family transcriptional regulator</fullName>
    </submittedName>
</protein>